<dbReference type="RefSeq" id="WP_095006122.1">
    <property type="nucleotide sequence ID" value="NZ_LHUG01000003.1"/>
</dbReference>
<protein>
    <submittedName>
        <fullName evidence="2">Uncharacterized protein</fullName>
    </submittedName>
</protein>
<keyword evidence="1" id="KW-0472">Membrane</keyword>
<dbReference type="AlphaFoldDB" id="A0A267HTB3"/>
<evidence type="ECO:0000256" key="1">
    <source>
        <dbReference type="SAM" id="Phobius"/>
    </source>
</evidence>
<organism evidence="2 3">
    <name type="scientific">Enterococcus canintestini</name>
    <dbReference type="NCBI Taxonomy" id="317010"/>
    <lineage>
        <taxon>Bacteria</taxon>
        <taxon>Bacillati</taxon>
        <taxon>Bacillota</taxon>
        <taxon>Bacilli</taxon>
        <taxon>Lactobacillales</taxon>
        <taxon>Enterococcaceae</taxon>
        <taxon>Enterococcus</taxon>
    </lineage>
</organism>
<evidence type="ECO:0000313" key="2">
    <source>
        <dbReference type="EMBL" id="PAB01586.1"/>
    </source>
</evidence>
<dbReference type="EMBL" id="LHUG01000003">
    <property type="protein sequence ID" value="PAB01586.1"/>
    <property type="molecule type" value="Genomic_DNA"/>
</dbReference>
<feature type="transmembrane region" description="Helical" evidence="1">
    <location>
        <begin position="74"/>
        <end position="91"/>
    </location>
</feature>
<proteinExistence type="predicted"/>
<reference evidence="2 3" key="1">
    <citation type="submission" date="2015-08" db="EMBL/GenBank/DDBJ databases">
        <title>Enterococcus genome sequence.</title>
        <authorList>
            <person name="Acedo J.Z."/>
            <person name="Vederas J.C."/>
        </authorList>
    </citation>
    <scope>NUCLEOTIDE SEQUENCE [LARGE SCALE GENOMIC DNA]</scope>
    <source>
        <strain evidence="2 3">49</strain>
    </source>
</reference>
<gene>
    <name evidence="2" type="ORF">AKL21_03780</name>
</gene>
<keyword evidence="1" id="KW-0812">Transmembrane</keyword>
<comment type="caution">
    <text evidence="2">The sequence shown here is derived from an EMBL/GenBank/DDBJ whole genome shotgun (WGS) entry which is preliminary data.</text>
</comment>
<sequence>MKKFFIHGIVLVILASSLVVLFCQLVETTPQALAYTTTTYEKNLPTKSVVKPAINLTENKPQKTIQQTFSKKRGNLVAFGLGSILALLAIWRRRKN</sequence>
<accession>A0A267HTB3</accession>
<keyword evidence="3" id="KW-1185">Reference proteome</keyword>
<dbReference type="Proteomes" id="UP000216797">
    <property type="component" value="Unassembled WGS sequence"/>
</dbReference>
<name>A0A267HTB3_9ENTE</name>
<keyword evidence="1" id="KW-1133">Transmembrane helix</keyword>
<evidence type="ECO:0000313" key="3">
    <source>
        <dbReference type="Proteomes" id="UP000216797"/>
    </source>
</evidence>